<dbReference type="PATRIC" id="fig|1405.8.peg.2515"/>
<dbReference type="PROSITE" id="PS50113">
    <property type="entry name" value="PAC"/>
    <property type="match status" value="1"/>
</dbReference>
<evidence type="ECO:0000313" key="5">
    <source>
        <dbReference type="Proteomes" id="UP000029389"/>
    </source>
</evidence>
<dbReference type="Pfam" id="PF00563">
    <property type="entry name" value="EAL"/>
    <property type="match status" value="1"/>
</dbReference>
<protein>
    <submittedName>
        <fullName evidence="4">Diguanylate cyclase domain protein</fullName>
    </submittedName>
</protein>
<dbReference type="Pfam" id="PF00990">
    <property type="entry name" value="GGDEF"/>
    <property type="match status" value="1"/>
</dbReference>
<dbReference type="InterPro" id="IPR000160">
    <property type="entry name" value="GGDEF_dom"/>
</dbReference>
<feature type="domain" description="PAC" evidence="1">
    <location>
        <begin position="49"/>
        <end position="100"/>
    </location>
</feature>
<gene>
    <name evidence="4" type="ORF">DJ93_2331</name>
</gene>
<dbReference type="PANTHER" id="PTHR44757:SF2">
    <property type="entry name" value="BIOFILM ARCHITECTURE MAINTENANCE PROTEIN MBAA"/>
    <property type="match status" value="1"/>
</dbReference>
<evidence type="ECO:0000313" key="4">
    <source>
        <dbReference type="EMBL" id="KFM98878.1"/>
    </source>
</evidence>
<dbReference type="SMART" id="SM00267">
    <property type="entry name" value="GGDEF"/>
    <property type="match status" value="1"/>
</dbReference>
<dbReference type="InterPro" id="IPR000700">
    <property type="entry name" value="PAS-assoc_C"/>
</dbReference>
<dbReference type="InterPro" id="IPR043128">
    <property type="entry name" value="Rev_trsase/Diguanyl_cyclase"/>
</dbReference>
<dbReference type="InterPro" id="IPR001633">
    <property type="entry name" value="EAL_dom"/>
</dbReference>
<accession>A0A090YJ77</accession>
<dbReference type="Gene3D" id="3.30.450.20">
    <property type="entry name" value="PAS domain"/>
    <property type="match status" value="1"/>
</dbReference>
<dbReference type="InterPro" id="IPR029787">
    <property type="entry name" value="Nucleotide_cyclase"/>
</dbReference>
<comment type="caution">
    <text evidence="4">The sequence shown here is derived from an EMBL/GenBank/DDBJ whole genome shotgun (WGS) entry which is preliminary data.</text>
</comment>
<dbReference type="SMART" id="SM00086">
    <property type="entry name" value="PAC"/>
    <property type="match status" value="1"/>
</dbReference>
<dbReference type="Proteomes" id="UP000029389">
    <property type="component" value="Unassembled WGS sequence"/>
</dbReference>
<dbReference type="InterPro" id="IPR035965">
    <property type="entry name" value="PAS-like_dom_sf"/>
</dbReference>
<evidence type="ECO:0000259" key="3">
    <source>
        <dbReference type="PROSITE" id="PS50887"/>
    </source>
</evidence>
<dbReference type="SUPFAM" id="SSF55785">
    <property type="entry name" value="PYP-like sensor domain (PAS domain)"/>
    <property type="match status" value="1"/>
</dbReference>
<dbReference type="Gene3D" id="3.30.70.270">
    <property type="match status" value="1"/>
</dbReference>
<dbReference type="STRING" id="1405.B7492_28675"/>
<dbReference type="FunFam" id="3.30.70.270:FF:000001">
    <property type="entry name" value="Diguanylate cyclase domain protein"/>
    <property type="match status" value="1"/>
</dbReference>
<name>A0A090YJ77_9BACI</name>
<sequence>MQRSNKACEHLFTAYSREVTNCSLSHFIDSKDHEPLNEALQITKEGKPQTLEARTKKKEGHYYHLHITFIPIFIQNKVVGMFGIARDMTSLYEKQKQVEHLAFHDALTGLPNRRKFEKDLCTILNDAQNKANNVAVLFLDLDRFKKINDRLGHDVGDLLLIEVAKRLQGCLRQGDIVARQDGDEFTIVLPNMQSERSTTFIAEQILTVLNKPFFIQKEELSITPSIGIAMYPDYGIHATELMKNADIAMYRAKTSEKNKFVCFSKEMSIAEKEIHFLEGELSKALQQNEFFLEYQPQVDTKTKQIIGFEALLRWKHPTLGIVSPAQFIPLAEETGFIIELGNWILRTACLEAKKWHNQGFPHLKVGVNLSVVQFDHENLIPAISKVLEETKLRPEALDIEITESIAINKKQSVIEKLEQLQSLGIQISIDDFGTGYSSLAYLTKYPINTLKIAR</sequence>
<dbReference type="InterPro" id="IPR052155">
    <property type="entry name" value="Biofilm_reg_signaling"/>
</dbReference>
<dbReference type="PROSITE" id="PS50883">
    <property type="entry name" value="EAL"/>
    <property type="match status" value="1"/>
</dbReference>
<dbReference type="SMART" id="SM00052">
    <property type="entry name" value="EAL"/>
    <property type="match status" value="1"/>
</dbReference>
<dbReference type="InterPro" id="IPR035919">
    <property type="entry name" value="EAL_sf"/>
</dbReference>
<dbReference type="InterPro" id="IPR001610">
    <property type="entry name" value="PAC"/>
</dbReference>
<feature type="domain" description="EAL" evidence="2">
    <location>
        <begin position="274"/>
        <end position="454"/>
    </location>
</feature>
<dbReference type="CDD" id="cd01948">
    <property type="entry name" value="EAL"/>
    <property type="match status" value="1"/>
</dbReference>
<dbReference type="AlphaFoldDB" id="A0A090YJ77"/>
<reference evidence="4 5" key="1">
    <citation type="submission" date="2014-04" db="EMBL/GenBank/DDBJ databases">
        <authorList>
            <person name="Bishop-Lilly K.A."/>
            <person name="Broomall S.M."/>
            <person name="Chain P.S."/>
            <person name="Chertkov O."/>
            <person name="Coyne S.R."/>
            <person name="Daligault H.E."/>
            <person name="Davenport K.W."/>
            <person name="Erkkila T."/>
            <person name="Frey K.G."/>
            <person name="Gibbons H.S."/>
            <person name="Gu W."/>
            <person name="Jaissle J."/>
            <person name="Johnson S.L."/>
            <person name="Koroleva G.I."/>
            <person name="Ladner J.T."/>
            <person name="Lo C.-C."/>
            <person name="Minogue T.D."/>
            <person name="Munk C."/>
            <person name="Palacios G.F."/>
            <person name="Redden C.L."/>
            <person name="Rosenzweig C.N."/>
            <person name="Scholz M.B."/>
            <person name="Teshima H."/>
            <person name="Xu Y."/>
        </authorList>
    </citation>
    <scope>NUCLEOTIDE SEQUENCE [LARGE SCALE GENOMIC DNA]</scope>
    <source>
        <strain evidence="4 5">BHP</strain>
    </source>
</reference>
<dbReference type="SUPFAM" id="SSF55073">
    <property type="entry name" value="Nucleotide cyclase"/>
    <property type="match status" value="1"/>
</dbReference>
<dbReference type="PROSITE" id="PS50887">
    <property type="entry name" value="GGDEF"/>
    <property type="match status" value="1"/>
</dbReference>
<proteinExistence type="predicted"/>
<dbReference type="CDD" id="cd01949">
    <property type="entry name" value="GGDEF"/>
    <property type="match status" value="1"/>
</dbReference>
<dbReference type="SUPFAM" id="SSF141868">
    <property type="entry name" value="EAL domain-like"/>
    <property type="match status" value="1"/>
</dbReference>
<evidence type="ECO:0000259" key="1">
    <source>
        <dbReference type="PROSITE" id="PS50113"/>
    </source>
</evidence>
<feature type="domain" description="GGDEF" evidence="3">
    <location>
        <begin position="132"/>
        <end position="265"/>
    </location>
</feature>
<dbReference type="EMBL" id="JMQC01000008">
    <property type="protein sequence ID" value="KFM98878.1"/>
    <property type="molecule type" value="Genomic_DNA"/>
</dbReference>
<evidence type="ECO:0000259" key="2">
    <source>
        <dbReference type="PROSITE" id="PS50883"/>
    </source>
</evidence>
<dbReference type="PANTHER" id="PTHR44757">
    <property type="entry name" value="DIGUANYLATE CYCLASE DGCP"/>
    <property type="match status" value="1"/>
</dbReference>
<organism evidence="4 5">
    <name type="scientific">Bacillus clarus</name>
    <dbReference type="NCBI Taxonomy" id="2338372"/>
    <lineage>
        <taxon>Bacteria</taxon>
        <taxon>Bacillati</taxon>
        <taxon>Bacillota</taxon>
        <taxon>Bacilli</taxon>
        <taxon>Bacillales</taxon>
        <taxon>Bacillaceae</taxon>
        <taxon>Bacillus</taxon>
        <taxon>Bacillus cereus group</taxon>
    </lineage>
</organism>
<dbReference type="NCBIfam" id="TIGR00254">
    <property type="entry name" value="GGDEF"/>
    <property type="match status" value="1"/>
</dbReference>
<dbReference type="Gene3D" id="3.20.20.450">
    <property type="entry name" value="EAL domain"/>
    <property type="match status" value="1"/>
</dbReference>